<dbReference type="InterPro" id="IPR051090">
    <property type="entry name" value="Inositol_monoP_superfamily"/>
</dbReference>
<feature type="binding site" evidence="6">
    <location>
        <position position="117"/>
    </location>
    <ligand>
        <name>Mg(2+)</name>
        <dbReference type="ChEBI" id="CHEBI:18420"/>
        <label>1</label>
        <note>catalytic</note>
    </ligand>
</feature>
<reference evidence="7 8" key="1">
    <citation type="submission" date="2020-04" db="EMBL/GenBank/DDBJ databases">
        <authorList>
            <person name="De Canck E."/>
        </authorList>
    </citation>
    <scope>NUCLEOTIDE SEQUENCE [LARGE SCALE GENOMIC DNA]</scope>
    <source>
        <strain evidence="7 8">LMG 1861</strain>
    </source>
</reference>
<dbReference type="CDD" id="cd01641">
    <property type="entry name" value="Bacterial_IMPase_like_1"/>
    <property type="match status" value="1"/>
</dbReference>
<evidence type="ECO:0000256" key="6">
    <source>
        <dbReference type="PIRSR" id="PIRSR600760-2"/>
    </source>
</evidence>
<evidence type="ECO:0000256" key="4">
    <source>
        <dbReference type="ARBA" id="ARBA00022801"/>
    </source>
</evidence>
<dbReference type="Proteomes" id="UP000494105">
    <property type="component" value="Unassembled WGS sequence"/>
</dbReference>
<dbReference type="InterPro" id="IPR000760">
    <property type="entry name" value="Inositol_monophosphatase-like"/>
</dbReference>
<feature type="binding site" evidence="6">
    <location>
        <position position="136"/>
    </location>
    <ligand>
        <name>Mg(2+)</name>
        <dbReference type="ChEBI" id="CHEBI:18420"/>
        <label>1</label>
        <note>catalytic</note>
    </ligand>
</feature>
<name>A0A6S7EG90_9BURK</name>
<organism evidence="7 8">
    <name type="scientific">Achromobacter piechaudii</name>
    <dbReference type="NCBI Taxonomy" id="72556"/>
    <lineage>
        <taxon>Bacteria</taxon>
        <taxon>Pseudomonadati</taxon>
        <taxon>Pseudomonadota</taxon>
        <taxon>Betaproteobacteria</taxon>
        <taxon>Burkholderiales</taxon>
        <taxon>Alcaligenaceae</taxon>
        <taxon>Achromobacter</taxon>
    </lineage>
</organism>
<dbReference type="GO" id="GO:0046872">
    <property type="term" value="F:metal ion binding"/>
    <property type="evidence" value="ECO:0007669"/>
    <property type="project" value="UniProtKB-KW"/>
</dbReference>
<evidence type="ECO:0000256" key="5">
    <source>
        <dbReference type="ARBA" id="ARBA00022842"/>
    </source>
</evidence>
<evidence type="ECO:0000256" key="1">
    <source>
        <dbReference type="ARBA" id="ARBA00001946"/>
    </source>
</evidence>
<dbReference type="RefSeq" id="WP_175129698.1">
    <property type="nucleotide sequence ID" value="NZ_CADILD010000003.1"/>
</dbReference>
<gene>
    <name evidence="7" type="primary">cysQ_2</name>
    <name evidence="7" type="ORF">LMG1861_04732</name>
</gene>
<keyword evidence="4 7" id="KW-0378">Hydrolase</keyword>
<keyword evidence="5 6" id="KW-0460">Magnesium</keyword>
<dbReference type="PRINTS" id="PR00377">
    <property type="entry name" value="IMPHPHTASES"/>
</dbReference>
<dbReference type="EMBL" id="CADILD010000003">
    <property type="protein sequence ID" value="CAB3909463.1"/>
    <property type="molecule type" value="Genomic_DNA"/>
</dbReference>
<keyword evidence="3 6" id="KW-0479">Metal-binding</keyword>
<proteinExistence type="inferred from homology"/>
<evidence type="ECO:0000256" key="2">
    <source>
        <dbReference type="ARBA" id="ARBA00009759"/>
    </source>
</evidence>
<dbReference type="Gene3D" id="3.40.190.80">
    <property type="match status" value="1"/>
</dbReference>
<sequence length="310" mass="33226">MTNTLDAHIVFAQRLAQEARQMYAPYLRNVVSVEANVGMAVSTAVGMGDGTSDRTPHPTNGAIDLPGDVPAHAARPSLPHTEIKPDRSLVTALDHAIEAHLRARIEATYPQHGIYGEEEGTVRLDAEHVWVLDPIDGTAPFLAGVPVFGTLIALLQHGTPVLGVMDFPATGDRWVGATGRPTLHHGTPCSTRSCGELGDAMLSTSNPDFYAPDELPAFQALRERTRWRIYGGCCLAYGLLASGRTDIAIDARLALYDYAPFIPVIQGAGGVITDWDGRALGLHNPASRILAAGDPARHREALQLVRHAMA</sequence>
<feature type="binding site" evidence="6">
    <location>
        <position position="135"/>
    </location>
    <ligand>
        <name>Mg(2+)</name>
        <dbReference type="ChEBI" id="CHEBI:18420"/>
        <label>1</label>
        <note>catalytic</note>
    </ligand>
</feature>
<protein>
    <submittedName>
        <fullName evidence="7">3'(2'),5'-bisphosphate nucleotidase CysQ</fullName>
        <ecNumber evidence="7">3.1.3.7</ecNumber>
    </submittedName>
</protein>
<accession>A0A6S7EG90</accession>
<dbReference type="PANTHER" id="PTHR43200">
    <property type="entry name" value="PHOSPHATASE"/>
    <property type="match status" value="1"/>
</dbReference>
<comment type="similarity">
    <text evidence="2">Belongs to the inositol monophosphatase superfamily.</text>
</comment>
<comment type="cofactor">
    <cofactor evidence="1 6">
        <name>Mg(2+)</name>
        <dbReference type="ChEBI" id="CHEBI:18420"/>
    </cofactor>
</comment>
<evidence type="ECO:0000256" key="3">
    <source>
        <dbReference type="ARBA" id="ARBA00022723"/>
    </source>
</evidence>
<dbReference type="Gene3D" id="3.30.540.10">
    <property type="entry name" value="Fructose-1,6-Bisphosphatase, subunit A, domain 1"/>
    <property type="match status" value="1"/>
</dbReference>
<dbReference type="EC" id="3.1.3.7" evidence="7"/>
<feature type="binding site" evidence="6">
    <location>
        <position position="133"/>
    </location>
    <ligand>
        <name>Mg(2+)</name>
        <dbReference type="ChEBI" id="CHEBI:18420"/>
        <label>1</label>
        <note>catalytic</note>
    </ligand>
</feature>
<dbReference type="SUPFAM" id="SSF56655">
    <property type="entry name" value="Carbohydrate phosphatase"/>
    <property type="match status" value="1"/>
</dbReference>
<dbReference type="Pfam" id="PF00459">
    <property type="entry name" value="Inositol_P"/>
    <property type="match status" value="1"/>
</dbReference>
<dbReference type="GO" id="GO:0000105">
    <property type="term" value="P:L-histidine biosynthetic process"/>
    <property type="evidence" value="ECO:0007669"/>
    <property type="project" value="TreeGrafter"/>
</dbReference>
<feature type="binding site" evidence="6">
    <location>
        <position position="257"/>
    </location>
    <ligand>
        <name>Mg(2+)</name>
        <dbReference type="ChEBI" id="CHEBI:18420"/>
        <label>1</label>
        <note>catalytic</note>
    </ligand>
</feature>
<dbReference type="PANTHER" id="PTHR43200:SF6">
    <property type="entry name" value="3'(2'),5'-BISPHOSPHATE NUCLEOTIDASE"/>
    <property type="match status" value="1"/>
</dbReference>
<dbReference type="GO" id="GO:0008441">
    <property type="term" value="F:3'(2'),5'-bisphosphate nucleotidase activity"/>
    <property type="evidence" value="ECO:0007669"/>
    <property type="project" value="UniProtKB-EC"/>
</dbReference>
<evidence type="ECO:0000313" key="8">
    <source>
        <dbReference type="Proteomes" id="UP000494105"/>
    </source>
</evidence>
<dbReference type="AlphaFoldDB" id="A0A6S7EG90"/>
<evidence type="ECO:0000313" key="7">
    <source>
        <dbReference type="EMBL" id="CAB3909463.1"/>
    </source>
</evidence>